<name>A0ABQ4DM60_9CELL</name>
<feature type="chain" id="PRO_5047047225" description="Peptidoglycan binding-like domain-containing protein" evidence="1">
    <location>
        <begin position="35"/>
        <end position="146"/>
    </location>
</feature>
<accession>A0ABQ4DM60</accession>
<keyword evidence="4" id="KW-1185">Reference proteome</keyword>
<dbReference type="Pfam" id="PF01471">
    <property type="entry name" value="PG_binding_1"/>
    <property type="match status" value="1"/>
</dbReference>
<proteinExistence type="predicted"/>
<feature type="domain" description="Peptidoglycan binding-like" evidence="2">
    <location>
        <begin position="69"/>
        <end position="128"/>
    </location>
</feature>
<dbReference type="EMBL" id="BONP01000012">
    <property type="protein sequence ID" value="GIG40443.1"/>
    <property type="molecule type" value="Genomic_DNA"/>
</dbReference>
<evidence type="ECO:0000313" key="4">
    <source>
        <dbReference type="Proteomes" id="UP000614741"/>
    </source>
</evidence>
<dbReference type="SUPFAM" id="SSF47090">
    <property type="entry name" value="PGBD-like"/>
    <property type="match status" value="1"/>
</dbReference>
<keyword evidence="1" id="KW-0732">Signal</keyword>
<dbReference type="InterPro" id="IPR036366">
    <property type="entry name" value="PGBDSf"/>
</dbReference>
<evidence type="ECO:0000259" key="2">
    <source>
        <dbReference type="Pfam" id="PF01471"/>
    </source>
</evidence>
<dbReference type="Proteomes" id="UP000614741">
    <property type="component" value="Unassembled WGS sequence"/>
</dbReference>
<organism evidence="3 4">
    <name type="scientific">Cellulomonas phragmiteti</name>
    <dbReference type="NCBI Taxonomy" id="478780"/>
    <lineage>
        <taxon>Bacteria</taxon>
        <taxon>Bacillati</taxon>
        <taxon>Actinomycetota</taxon>
        <taxon>Actinomycetes</taxon>
        <taxon>Micrococcales</taxon>
        <taxon>Cellulomonadaceae</taxon>
        <taxon>Cellulomonas</taxon>
    </lineage>
</organism>
<reference evidence="3 4" key="1">
    <citation type="submission" date="2021-01" db="EMBL/GenBank/DDBJ databases">
        <title>Whole genome shotgun sequence of Cellulomonas phragmiteti NBRC 110785.</title>
        <authorList>
            <person name="Komaki H."/>
            <person name="Tamura T."/>
        </authorList>
    </citation>
    <scope>NUCLEOTIDE SEQUENCE [LARGE SCALE GENOMIC DNA]</scope>
    <source>
        <strain evidence="3 4">NBRC 110785</strain>
    </source>
</reference>
<evidence type="ECO:0000313" key="3">
    <source>
        <dbReference type="EMBL" id="GIG40443.1"/>
    </source>
</evidence>
<evidence type="ECO:0000256" key="1">
    <source>
        <dbReference type="SAM" id="SignalP"/>
    </source>
</evidence>
<gene>
    <name evidence="3" type="ORF">Cph01nite_22050</name>
</gene>
<sequence length="146" mass="15299">MEKQMKKNIAAAALAVVMAGGIVVGMATTSTATANRPCTAATSFGSGQFKRVVPTANGSTDCYLVNGNSGNGVRALQRALVYCEGYSVGSSGIDGSFGNATKSAVLAFQRSFGLTPDGQYGNQTRNWLKFLDRASNPTGYFYCNRV</sequence>
<feature type="signal peptide" evidence="1">
    <location>
        <begin position="1"/>
        <end position="34"/>
    </location>
</feature>
<dbReference type="InterPro" id="IPR002477">
    <property type="entry name" value="Peptidoglycan-bd-like"/>
</dbReference>
<protein>
    <recommendedName>
        <fullName evidence="2">Peptidoglycan binding-like domain-containing protein</fullName>
    </recommendedName>
</protein>
<comment type="caution">
    <text evidence="3">The sequence shown here is derived from an EMBL/GenBank/DDBJ whole genome shotgun (WGS) entry which is preliminary data.</text>
</comment>
<dbReference type="InterPro" id="IPR036365">
    <property type="entry name" value="PGBD-like_sf"/>
</dbReference>
<dbReference type="Gene3D" id="1.10.101.10">
    <property type="entry name" value="PGBD-like superfamily/PGBD"/>
    <property type="match status" value="1"/>
</dbReference>